<dbReference type="EMBL" id="JARLKY010000102">
    <property type="protein sequence ID" value="MEC0231714.1"/>
    <property type="molecule type" value="Genomic_DNA"/>
</dbReference>
<keyword evidence="2" id="KW-1185">Reference proteome</keyword>
<evidence type="ECO:0000313" key="2">
    <source>
        <dbReference type="Proteomes" id="UP001338137"/>
    </source>
</evidence>
<sequence>MKKLFTFLFQRNKSKDQLETYLEATILKWKKRLNPLTNKIGFGIYFYKNITINLNRLNKEILEIAQESVNLSYFNKAAFPSFISVVDGINATRYSELPNYVIQQITSLVKALPGFKALQSISCSYGYKCELQYNQGKVFFGSLQIHFIKVNKQAPFTVSLI</sequence>
<accession>A0ABU6GGF4</accession>
<proteinExistence type="predicted"/>
<name>A0ABU6GGF4_9BACL</name>
<comment type="caution">
    <text evidence="1">The sequence shown here is derived from an EMBL/GenBank/DDBJ whole genome shotgun (WGS) entry which is preliminary data.</text>
</comment>
<dbReference type="RefSeq" id="WP_173225792.1">
    <property type="nucleotide sequence ID" value="NZ_JABMKZ010000034.1"/>
</dbReference>
<gene>
    <name evidence="1" type="ORF">P4I72_31885</name>
</gene>
<dbReference type="Proteomes" id="UP001338137">
    <property type="component" value="Unassembled WGS sequence"/>
</dbReference>
<protein>
    <recommendedName>
        <fullName evidence="3">2'-5' RNA ligase family protein</fullName>
    </recommendedName>
</protein>
<reference evidence="1 2" key="1">
    <citation type="submission" date="2023-03" db="EMBL/GenBank/DDBJ databases">
        <title>Bacillus Genome Sequencing.</title>
        <authorList>
            <person name="Dunlap C."/>
        </authorList>
    </citation>
    <scope>NUCLEOTIDE SEQUENCE [LARGE SCALE GENOMIC DNA]</scope>
    <source>
        <strain evidence="1 2">BD-533</strain>
    </source>
</reference>
<evidence type="ECO:0008006" key="3">
    <source>
        <dbReference type="Google" id="ProtNLM"/>
    </source>
</evidence>
<organism evidence="1 2">
    <name type="scientific">Paenibacillus alba</name>
    <dbReference type="NCBI Taxonomy" id="1197127"/>
    <lineage>
        <taxon>Bacteria</taxon>
        <taxon>Bacillati</taxon>
        <taxon>Bacillota</taxon>
        <taxon>Bacilli</taxon>
        <taxon>Bacillales</taxon>
        <taxon>Paenibacillaceae</taxon>
        <taxon>Paenibacillus</taxon>
    </lineage>
</organism>
<evidence type="ECO:0000313" key="1">
    <source>
        <dbReference type="EMBL" id="MEC0231714.1"/>
    </source>
</evidence>